<feature type="coiled-coil region" evidence="3">
    <location>
        <begin position="131"/>
        <end position="158"/>
    </location>
</feature>
<comment type="caution">
    <text evidence="4">The sequence shown here is derived from an EMBL/GenBank/DDBJ whole genome shotgun (WGS) entry which is preliminary data.</text>
</comment>
<dbReference type="AlphaFoldDB" id="A0AAD5Q822"/>
<dbReference type="PANTHER" id="PTHR15346">
    <property type="entry name" value="DYNACTIN SUBUNIT"/>
    <property type="match status" value="1"/>
</dbReference>
<keyword evidence="5" id="KW-1185">Reference proteome</keyword>
<dbReference type="GO" id="GO:0005869">
    <property type="term" value="C:dynactin complex"/>
    <property type="evidence" value="ECO:0007669"/>
    <property type="project" value="InterPro"/>
</dbReference>
<proteinExistence type="predicted"/>
<dbReference type="EMBL" id="JAKCXM010000066">
    <property type="protein sequence ID" value="KAJ0404256.1"/>
    <property type="molecule type" value="Genomic_DNA"/>
</dbReference>
<dbReference type="GO" id="GO:0007017">
    <property type="term" value="P:microtubule-based process"/>
    <property type="evidence" value="ECO:0007669"/>
    <property type="project" value="InterPro"/>
</dbReference>
<keyword evidence="2" id="KW-0963">Cytoplasm</keyword>
<evidence type="ECO:0000313" key="5">
    <source>
        <dbReference type="Proteomes" id="UP001209570"/>
    </source>
</evidence>
<protein>
    <recommendedName>
        <fullName evidence="6">Dynactin subunit 2</fullName>
    </recommendedName>
</protein>
<evidence type="ECO:0000256" key="3">
    <source>
        <dbReference type="SAM" id="Coils"/>
    </source>
</evidence>
<evidence type="ECO:0000313" key="4">
    <source>
        <dbReference type="EMBL" id="KAJ0404256.1"/>
    </source>
</evidence>
<evidence type="ECO:0008006" key="6">
    <source>
        <dbReference type="Google" id="ProtNLM"/>
    </source>
</evidence>
<dbReference type="Pfam" id="PF04912">
    <property type="entry name" value="Dynamitin"/>
    <property type="match status" value="1"/>
</dbReference>
<name>A0AAD5Q822_PYTIN</name>
<comment type="subcellular location">
    <subcellularLocation>
        <location evidence="1">Cytoplasm</location>
    </subcellularLocation>
</comment>
<organism evidence="4 5">
    <name type="scientific">Pythium insidiosum</name>
    <name type="common">Pythiosis disease agent</name>
    <dbReference type="NCBI Taxonomy" id="114742"/>
    <lineage>
        <taxon>Eukaryota</taxon>
        <taxon>Sar</taxon>
        <taxon>Stramenopiles</taxon>
        <taxon>Oomycota</taxon>
        <taxon>Peronosporomycetes</taxon>
        <taxon>Pythiales</taxon>
        <taxon>Pythiaceae</taxon>
        <taxon>Pythium</taxon>
    </lineage>
</organism>
<dbReference type="GO" id="GO:0005737">
    <property type="term" value="C:cytoplasm"/>
    <property type="evidence" value="ECO:0007669"/>
    <property type="project" value="UniProtKB-SubCell"/>
</dbReference>
<gene>
    <name evidence="4" type="ORF">P43SY_000656</name>
</gene>
<evidence type="ECO:0000256" key="2">
    <source>
        <dbReference type="ARBA" id="ARBA00022490"/>
    </source>
</evidence>
<keyword evidence="3" id="KW-0175">Coiled coil</keyword>
<dbReference type="Proteomes" id="UP001209570">
    <property type="component" value="Unassembled WGS sequence"/>
</dbReference>
<reference evidence="4" key="1">
    <citation type="submission" date="2021-12" db="EMBL/GenBank/DDBJ databases">
        <title>Prjna785345.</title>
        <authorList>
            <person name="Rujirawat T."/>
            <person name="Krajaejun T."/>
        </authorList>
    </citation>
    <scope>NUCLEOTIDE SEQUENCE</scope>
    <source>
        <strain evidence="4">Pi057C3</strain>
    </source>
</reference>
<accession>A0AAD5Q822</accession>
<feature type="coiled-coil region" evidence="3">
    <location>
        <begin position="432"/>
        <end position="459"/>
    </location>
</feature>
<sequence length="460" mass="50429">MSLSTAEVDFMTDSDCRKRHARDWDDTSMSAEVFETPDPEVTFQPYAAVAGGRASGAAVPPEEAHYFDKSNMELDEGTMAPNQAFEVFMGKVYKPPALLPSQTELQAPGANAAIASKPTASRDLESPLQRYTRLVMEVKELESDLSLLSANAAAAKQSNVLVDAAQDAEFSDIMQGLATLQLSLASMEKNTSFQPFLRAPGAPLPAGQADSVAAIQRDLTAKFFHQIDALKRQQQGRTSLAPTDNAGAPIVYEIYSNGELNPVDRDAKSRVLALESRLAALEKIIGAKNPRELHIDGIHASAAVNADLVSVVEEMEKRVGLLNEKNLDAVKSRTTALVHELTLLQKLKDSPGVHGALNAQADREKLQQIYEKMLRVDDVAGSIPALIDRLTTLKSLHEDSMDLTERTRRMEQSQTRLQELLESDAVLVANMEKSLEENVQVFQRNIQALDERMARLLGRP</sequence>
<dbReference type="InterPro" id="IPR028133">
    <property type="entry name" value="Dynamitin"/>
</dbReference>
<evidence type="ECO:0000256" key="1">
    <source>
        <dbReference type="ARBA" id="ARBA00004496"/>
    </source>
</evidence>